<sequence length="95" mass="11166">MHYQATKTMQVQSEAVVDLIEHIDTYTLCMVWSGSCRICYKQGTVDERVMVIWPGSMQVTFSRHFESPRWVDSSRTHDHGNRYAFLRNGELDKCY</sequence>
<comment type="caution">
    <text evidence="1">The sequence shown here is derived from an EMBL/GenBank/DDBJ whole genome shotgun (WGS) entry which is preliminary data.</text>
</comment>
<dbReference type="Proteomes" id="UP000321331">
    <property type="component" value="Unassembled WGS sequence"/>
</dbReference>
<reference evidence="1 2" key="1">
    <citation type="submission" date="2019-07" db="EMBL/GenBank/DDBJ databases">
        <title>The First High-Quality Draft Genome Sequence of the Causal Agent of the Current Panama Disease Epidemic.</title>
        <authorList>
            <person name="Warmington R.J."/>
            <person name="Kay W."/>
            <person name="Jeffries A."/>
            <person name="Bebber D."/>
            <person name="Moore K."/>
            <person name="Studholme D.J."/>
        </authorList>
    </citation>
    <scope>NUCLEOTIDE SEQUENCE [LARGE SCALE GENOMIC DNA]</scope>
    <source>
        <strain evidence="1 2">TR4</strain>
    </source>
</reference>
<gene>
    <name evidence="1" type="ORF">FocTR4_00007779</name>
</gene>
<accession>A0A5C6TKZ7</accession>
<evidence type="ECO:0000313" key="1">
    <source>
        <dbReference type="EMBL" id="TXC10944.1"/>
    </source>
</evidence>
<proteinExistence type="predicted"/>
<dbReference type="EMBL" id="VMNF01000003">
    <property type="protein sequence ID" value="TXC10944.1"/>
    <property type="molecule type" value="Genomic_DNA"/>
</dbReference>
<protein>
    <submittedName>
        <fullName evidence="1">Uncharacterized protein</fullName>
    </submittedName>
</protein>
<name>A0A5C6TKZ7_FUSOC</name>
<dbReference type="AlphaFoldDB" id="A0A5C6TKZ7"/>
<organism evidence="1 2">
    <name type="scientific">Fusarium oxysporum f. sp. cubense</name>
    <dbReference type="NCBI Taxonomy" id="61366"/>
    <lineage>
        <taxon>Eukaryota</taxon>
        <taxon>Fungi</taxon>
        <taxon>Dikarya</taxon>
        <taxon>Ascomycota</taxon>
        <taxon>Pezizomycotina</taxon>
        <taxon>Sordariomycetes</taxon>
        <taxon>Hypocreomycetidae</taxon>
        <taxon>Hypocreales</taxon>
        <taxon>Nectriaceae</taxon>
        <taxon>Fusarium</taxon>
        <taxon>Fusarium oxysporum species complex</taxon>
    </lineage>
</organism>
<evidence type="ECO:0000313" key="2">
    <source>
        <dbReference type="Proteomes" id="UP000321331"/>
    </source>
</evidence>